<dbReference type="EMBL" id="ML179354">
    <property type="protein sequence ID" value="THU89833.1"/>
    <property type="molecule type" value="Genomic_DNA"/>
</dbReference>
<keyword evidence="2" id="KW-1185">Reference proteome</keyword>
<protein>
    <submittedName>
        <fullName evidence="1">Uncharacterized protein</fullName>
    </submittedName>
</protein>
<sequence>SVDTSNTGIPPSDTRPSQNFVEINEIQSQEPSSFHLPLYTDELGSFNSFPDSTTTSFFDFTPAEGQIGQVQYDKLFDPSVPVPQSQTTSTPNVVGIEGDFQFENEQTLYQDSNNSNHFRLDDPTSFSGSYGADIDMRPGNPSYAQDWDSFMASVEAMIQSQDQS</sequence>
<dbReference type="Proteomes" id="UP000297245">
    <property type="component" value="Unassembled WGS sequence"/>
</dbReference>
<name>A0A4S8LLM1_DENBC</name>
<evidence type="ECO:0000313" key="2">
    <source>
        <dbReference type="Proteomes" id="UP000297245"/>
    </source>
</evidence>
<dbReference type="AlphaFoldDB" id="A0A4S8LLM1"/>
<reference evidence="1 2" key="1">
    <citation type="journal article" date="2019" name="Nat. Ecol. Evol.">
        <title>Megaphylogeny resolves global patterns of mushroom evolution.</title>
        <authorList>
            <person name="Varga T."/>
            <person name="Krizsan K."/>
            <person name="Foldi C."/>
            <person name="Dima B."/>
            <person name="Sanchez-Garcia M."/>
            <person name="Sanchez-Ramirez S."/>
            <person name="Szollosi G.J."/>
            <person name="Szarkandi J.G."/>
            <person name="Papp V."/>
            <person name="Albert L."/>
            <person name="Andreopoulos W."/>
            <person name="Angelini C."/>
            <person name="Antonin V."/>
            <person name="Barry K.W."/>
            <person name="Bougher N.L."/>
            <person name="Buchanan P."/>
            <person name="Buyck B."/>
            <person name="Bense V."/>
            <person name="Catcheside P."/>
            <person name="Chovatia M."/>
            <person name="Cooper J."/>
            <person name="Damon W."/>
            <person name="Desjardin D."/>
            <person name="Finy P."/>
            <person name="Geml J."/>
            <person name="Haridas S."/>
            <person name="Hughes K."/>
            <person name="Justo A."/>
            <person name="Karasinski D."/>
            <person name="Kautmanova I."/>
            <person name="Kiss B."/>
            <person name="Kocsube S."/>
            <person name="Kotiranta H."/>
            <person name="LaButti K.M."/>
            <person name="Lechner B.E."/>
            <person name="Liimatainen K."/>
            <person name="Lipzen A."/>
            <person name="Lukacs Z."/>
            <person name="Mihaltcheva S."/>
            <person name="Morgado L.N."/>
            <person name="Niskanen T."/>
            <person name="Noordeloos M.E."/>
            <person name="Ohm R.A."/>
            <person name="Ortiz-Santana B."/>
            <person name="Ovrebo C."/>
            <person name="Racz N."/>
            <person name="Riley R."/>
            <person name="Savchenko A."/>
            <person name="Shiryaev A."/>
            <person name="Soop K."/>
            <person name="Spirin V."/>
            <person name="Szebenyi C."/>
            <person name="Tomsovsky M."/>
            <person name="Tulloss R.E."/>
            <person name="Uehling J."/>
            <person name="Grigoriev I.V."/>
            <person name="Vagvolgyi C."/>
            <person name="Papp T."/>
            <person name="Martin F.M."/>
            <person name="Miettinen O."/>
            <person name="Hibbett D.S."/>
            <person name="Nagy L.G."/>
        </authorList>
    </citation>
    <scope>NUCLEOTIDE SEQUENCE [LARGE SCALE GENOMIC DNA]</scope>
    <source>
        <strain evidence="1 2">CBS 962.96</strain>
    </source>
</reference>
<organism evidence="1 2">
    <name type="scientific">Dendrothele bispora (strain CBS 962.96)</name>
    <dbReference type="NCBI Taxonomy" id="1314807"/>
    <lineage>
        <taxon>Eukaryota</taxon>
        <taxon>Fungi</taxon>
        <taxon>Dikarya</taxon>
        <taxon>Basidiomycota</taxon>
        <taxon>Agaricomycotina</taxon>
        <taxon>Agaricomycetes</taxon>
        <taxon>Agaricomycetidae</taxon>
        <taxon>Agaricales</taxon>
        <taxon>Agaricales incertae sedis</taxon>
        <taxon>Dendrothele</taxon>
    </lineage>
</organism>
<evidence type="ECO:0000313" key="1">
    <source>
        <dbReference type="EMBL" id="THU89833.1"/>
    </source>
</evidence>
<proteinExistence type="predicted"/>
<feature type="non-terminal residue" evidence="1">
    <location>
        <position position="1"/>
    </location>
</feature>
<accession>A0A4S8LLM1</accession>
<gene>
    <name evidence="1" type="ORF">K435DRAFT_802418</name>
</gene>